<dbReference type="PANTHER" id="PTHR32494:SF5">
    <property type="entry name" value="ALLANTOATE AMIDOHYDROLASE"/>
    <property type="match status" value="1"/>
</dbReference>
<evidence type="ECO:0000259" key="4">
    <source>
        <dbReference type="Pfam" id="PF07687"/>
    </source>
</evidence>
<dbReference type="Pfam" id="PF07687">
    <property type="entry name" value="M20_dimer"/>
    <property type="match status" value="1"/>
</dbReference>
<dbReference type="CDD" id="cd03884">
    <property type="entry name" value="M20_bAS"/>
    <property type="match status" value="1"/>
</dbReference>
<sequence>MQRMTTRVLGTRQPPRCPGISAIPASAPLALAFLIMAIPAAGRAQSETAARVNAPRLQESLETLSTFGRPAGGTFADGVSRVAYSDADVAGRAYVMGLMREAGLDPHIDPAGNIIGKRAGSDPSLKPIVFGSHIDSVRNGGNFDGDVGSMGAIEAIRTLNDHHIPTRHPLEVAIWSNEEGGTHGSASLLETPGAATLNRDFYGITMRDGLRKIGGDPDRLAEVLRKPGSMCCYLELHVEQGGNLEKAGIQIGVVDGIVGIDDYAVEVKGFANHAGTTPMAGRKDALYAASYIVQAVRDVTNAMPGRQVGTVGRFEVFPDAPNVIPGRVSLSIQFRDLSESTIDSLGKAMALRVQEIARQTGTEITMTHLERARPALANKAIQSDIEASIAGLGLTAMHLPSGAGHDAQEVAKLAPMGMIFVPSIGGISHSPKELSRWPDIANGANVLLQTILRIDAKPDPK</sequence>
<keyword evidence="2 5" id="KW-0378">Hydrolase</keyword>
<dbReference type="PANTHER" id="PTHR32494">
    <property type="entry name" value="ALLANTOATE DEIMINASE-RELATED"/>
    <property type="match status" value="1"/>
</dbReference>
<name>A0A1H5WRB3_9BACT</name>
<feature type="domain" description="Peptidase M20 dimerisation" evidence="4">
    <location>
        <begin position="259"/>
        <end position="359"/>
    </location>
</feature>
<proteinExistence type="inferred from homology"/>
<feature type="binding site" evidence="3">
    <location>
        <position position="144"/>
    </location>
    <ligand>
        <name>Zn(2+)</name>
        <dbReference type="ChEBI" id="CHEBI:29105"/>
        <label>2</label>
    </ligand>
</feature>
<dbReference type="SUPFAM" id="SSF55031">
    <property type="entry name" value="Bacterial exopeptidase dimerisation domain"/>
    <property type="match status" value="1"/>
</dbReference>
<protein>
    <submittedName>
        <fullName evidence="5">N-carbamoyl-L-amino-acid hydrolase</fullName>
    </submittedName>
</protein>
<dbReference type="Pfam" id="PF01546">
    <property type="entry name" value="Peptidase_M20"/>
    <property type="match status" value="1"/>
</dbReference>
<keyword evidence="3" id="KW-0862">Zinc</keyword>
<dbReference type="GO" id="GO:0046872">
    <property type="term" value="F:metal ion binding"/>
    <property type="evidence" value="ECO:0007669"/>
    <property type="project" value="UniProtKB-KW"/>
</dbReference>
<feature type="binding site" evidence="3">
    <location>
        <position position="237"/>
    </location>
    <ligand>
        <name>Zn(2+)</name>
        <dbReference type="ChEBI" id="CHEBI:29105"/>
        <label>1</label>
    </ligand>
</feature>
<dbReference type="GO" id="GO:0016813">
    <property type="term" value="F:hydrolase activity, acting on carbon-nitrogen (but not peptide) bonds, in linear amidines"/>
    <property type="evidence" value="ECO:0007669"/>
    <property type="project" value="InterPro"/>
</dbReference>
<dbReference type="NCBIfam" id="NF006771">
    <property type="entry name" value="PRK09290.1-5"/>
    <property type="match status" value="1"/>
</dbReference>
<evidence type="ECO:0000313" key="5">
    <source>
        <dbReference type="EMBL" id="SEG01487.1"/>
    </source>
</evidence>
<feature type="binding site" evidence="3">
    <location>
        <position position="179"/>
    </location>
    <ligand>
        <name>Zn(2+)</name>
        <dbReference type="ChEBI" id="CHEBI:29105"/>
        <label>2</label>
    </ligand>
</feature>
<gene>
    <name evidence="5" type="ORF">SAMN05421819_1690</name>
</gene>
<accession>A0A1H5WRB3</accession>
<dbReference type="InterPro" id="IPR010158">
    <property type="entry name" value="Amidase_Cbmase"/>
</dbReference>
<evidence type="ECO:0000313" key="6">
    <source>
        <dbReference type="Proteomes" id="UP000236728"/>
    </source>
</evidence>
<comment type="similarity">
    <text evidence="1">Belongs to the peptidase M20 family.</text>
</comment>
<dbReference type="EMBL" id="FNVA01000002">
    <property type="protein sequence ID" value="SEG01487.1"/>
    <property type="molecule type" value="Genomic_DNA"/>
</dbReference>
<evidence type="ECO:0000256" key="2">
    <source>
        <dbReference type="ARBA" id="ARBA00022801"/>
    </source>
</evidence>
<feature type="binding site" evidence="3">
    <location>
        <position position="429"/>
    </location>
    <ligand>
        <name>Zn(2+)</name>
        <dbReference type="ChEBI" id="CHEBI:29105"/>
        <label>2</label>
    </ligand>
</feature>
<keyword evidence="3" id="KW-0479">Metal-binding</keyword>
<dbReference type="Proteomes" id="UP000236728">
    <property type="component" value="Unassembled WGS sequence"/>
</dbReference>
<dbReference type="InterPro" id="IPR011650">
    <property type="entry name" value="Peptidase_M20_dimer"/>
</dbReference>
<dbReference type="NCBIfam" id="TIGR01879">
    <property type="entry name" value="hydantase"/>
    <property type="match status" value="1"/>
</dbReference>
<dbReference type="Gene3D" id="3.30.70.360">
    <property type="match status" value="1"/>
</dbReference>
<organism evidence="5 6">
    <name type="scientific">Bryocella elongata</name>
    <dbReference type="NCBI Taxonomy" id="863522"/>
    <lineage>
        <taxon>Bacteria</taxon>
        <taxon>Pseudomonadati</taxon>
        <taxon>Acidobacteriota</taxon>
        <taxon>Terriglobia</taxon>
        <taxon>Terriglobales</taxon>
        <taxon>Acidobacteriaceae</taxon>
        <taxon>Bryocella</taxon>
    </lineage>
</organism>
<evidence type="ECO:0000256" key="1">
    <source>
        <dbReference type="ARBA" id="ARBA00006153"/>
    </source>
</evidence>
<evidence type="ECO:0000256" key="3">
    <source>
        <dbReference type="PIRSR" id="PIRSR001235-1"/>
    </source>
</evidence>
<feature type="binding site" evidence="3">
    <location>
        <position position="144"/>
    </location>
    <ligand>
        <name>Zn(2+)</name>
        <dbReference type="ChEBI" id="CHEBI:29105"/>
        <label>1</label>
    </ligand>
</feature>
<dbReference type="SUPFAM" id="SSF53187">
    <property type="entry name" value="Zn-dependent exopeptidases"/>
    <property type="match status" value="1"/>
</dbReference>
<dbReference type="AlphaFoldDB" id="A0A1H5WRB3"/>
<dbReference type="PIRSF" id="PIRSF001235">
    <property type="entry name" value="Amidase_carbamoylase"/>
    <property type="match status" value="1"/>
</dbReference>
<dbReference type="InterPro" id="IPR036264">
    <property type="entry name" value="Bact_exopeptidase_dim_dom"/>
</dbReference>
<reference evidence="5 6" key="1">
    <citation type="submission" date="2016-10" db="EMBL/GenBank/DDBJ databases">
        <authorList>
            <person name="de Groot N.N."/>
        </authorList>
    </citation>
    <scope>NUCLEOTIDE SEQUENCE [LARGE SCALE GENOMIC DNA]</scope>
    <source>
        <strain evidence="5 6">DSM 22489</strain>
    </source>
</reference>
<keyword evidence="6" id="KW-1185">Reference proteome</keyword>
<comment type="cofactor">
    <cofactor evidence="3">
        <name>Zn(2+)</name>
        <dbReference type="ChEBI" id="CHEBI:29105"/>
    </cofactor>
    <text evidence="3">Binds 2 Zn(2+) ions per subunit.</text>
</comment>
<dbReference type="Gene3D" id="3.40.630.10">
    <property type="entry name" value="Zn peptidases"/>
    <property type="match status" value="1"/>
</dbReference>
<feature type="binding site" evidence="3">
    <location>
        <position position="133"/>
    </location>
    <ligand>
        <name>Zn(2+)</name>
        <dbReference type="ChEBI" id="CHEBI:29105"/>
        <label>1</label>
    </ligand>
</feature>
<dbReference type="RefSeq" id="WP_200821506.1">
    <property type="nucleotide sequence ID" value="NZ_FNVA01000002.1"/>
</dbReference>
<dbReference type="InterPro" id="IPR002933">
    <property type="entry name" value="Peptidase_M20"/>
</dbReference>